<dbReference type="PANTHER" id="PTHR37010:SF1">
    <property type="entry name" value="SULFURTRANSFERASE TUSE"/>
    <property type="match status" value="1"/>
</dbReference>
<evidence type="ECO:0000256" key="2">
    <source>
        <dbReference type="ARBA" id="ARBA00005718"/>
    </source>
</evidence>
<organism evidence="4 5">
    <name type="scientific">Acinetobacter ursingii</name>
    <dbReference type="NCBI Taxonomy" id="108980"/>
    <lineage>
        <taxon>Bacteria</taxon>
        <taxon>Pseudomonadati</taxon>
        <taxon>Pseudomonadota</taxon>
        <taxon>Gammaproteobacteria</taxon>
        <taxon>Moraxellales</taxon>
        <taxon>Moraxellaceae</taxon>
        <taxon>Acinetobacter</taxon>
    </lineage>
</organism>
<protein>
    <submittedName>
        <fullName evidence="4">Sulfite reductase</fullName>
    </submittedName>
</protein>
<dbReference type="InterPro" id="IPR025526">
    <property type="entry name" value="DsrC-like_dom_sf"/>
</dbReference>
<comment type="similarity">
    <text evidence="2">Belongs to the DsrC/TusE family.</text>
</comment>
<dbReference type="InterPro" id="IPR007453">
    <property type="entry name" value="DsrC/TusE"/>
</dbReference>
<proteinExistence type="inferred from homology"/>
<keyword evidence="3" id="KW-0963">Cytoplasm</keyword>
<dbReference type="Pfam" id="PF04358">
    <property type="entry name" value="DsrC"/>
    <property type="match status" value="1"/>
</dbReference>
<evidence type="ECO:0000256" key="3">
    <source>
        <dbReference type="ARBA" id="ARBA00022490"/>
    </source>
</evidence>
<dbReference type="PANTHER" id="PTHR37010">
    <property type="entry name" value="SULFURTRANSFERASE TUSE"/>
    <property type="match status" value="1"/>
</dbReference>
<dbReference type="GO" id="GO:0005737">
    <property type="term" value="C:cytoplasm"/>
    <property type="evidence" value="ECO:0007669"/>
    <property type="project" value="UniProtKB-SubCell"/>
</dbReference>
<dbReference type="NCBIfam" id="TIGR03342">
    <property type="entry name" value="dsrC_tusE_dsvC"/>
    <property type="match status" value="1"/>
</dbReference>
<dbReference type="InterPro" id="IPR043163">
    <property type="entry name" value="DsrC-like_N"/>
</dbReference>
<dbReference type="EMBL" id="DPVE01000150">
    <property type="protein sequence ID" value="HCK30232.1"/>
    <property type="molecule type" value="Genomic_DNA"/>
</dbReference>
<comment type="subcellular location">
    <subcellularLocation>
        <location evidence="1">Cytoplasm</location>
    </subcellularLocation>
</comment>
<evidence type="ECO:0000313" key="5">
    <source>
        <dbReference type="Proteomes" id="UP000263596"/>
    </source>
</evidence>
<dbReference type="Proteomes" id="UP000263596">
    <property type="component" value="Unassembled WGS sequence"/>
</dbReference>
<dbReference type="SUPFAM" id="SSF69721">
    <property type="entry name" value="DsrC, the gamma subunit of dissimilatory sulfite reductase"/>
    <property type="match status" value="1"/>
</dbReference>
<accession>A0A3D2SN55</accession>
<evidence type="ECO:0000313" key="4">
    <source>
        <dbReference type="EMBL" id="HCK30232.1"/>
    </source>
</evidence>
<evidence type="ECO:0000256" key="1">
    <source>
        <dbReference type="ARBA" id="ARBA00004496"/>
    </source>
</evidence>
<dbReference type="GO" id="GO:0002143">
    <property type="term" value="P:tRNA wobble position uridine thiolation"/>
    <property type="evidence" value="ECO:0007669"/>
    <property type="project" value="TreeGrafter"/>
</dbReference>
<dbReference type="GO" id="GO:0097163">
    <property type="term" value="F:sulfur carrier activity"/>
    <property type="evidence" value="ECO:0007669"/>
    <property type="project" value="TreeGrafter"/>
</dbReference>
<feature type="non-terminal residue" evidence="4">
    <location>
        <position position="87"/>
    </location>
</feature>
<gene>
    <name evidence="4" type="ORF">DHW29_08595</name>
</gene>
<reference evidence="4 5" key="1">
    <citation type="journal article" date="2018" name="Nat. Biotechnol.">
        <title>A standardized bacterial taxonomy based on genome phylogeny substantially revises the tree of life.</title>
        <authorList>
            <person name="Parks D.H."/>
            <person name="Chuvochina M."/>
            <person name="Waite D.W."/>
            <person name="Rinke C."/>
            <person name="Skarshewski A."/>
            <person name="Chaumeil P.A."/>
            <person name="Hugenholtz P."/>
        </authorList>
    </citation>
    <scope>NUCLEOTIDE SEQUENCE [LARGE SCALE GENOMIC DNA]</scope>
    <source>
        <strain evidence="4">UBA9669</strain>
    </source>
</reference>
<dbReference type="Gene3D" id="3.30.1420.10">
    <property type="match status" value="1"/>
</dbReference>
<dbReference type="Gene3D" id="1.10.10.370">
    <property type="entry name" value="DsrC-like protein, C-terminal domain"/>
    <property type="match status" value="1"/>
</dbReference>
<name>A0A3D2SN55_9GAMM</name>
<comment type="caution">
    <text evidence="4">The sequence shown here is derived from an EMBL/GenBank/DDBJ whole genome shotgun (WGS) entry which is preliminary data.</text>
</comment>
<dbReference type="InterPro" id="IPR042072">
    <property type="entry name" value="DsrC-like_C"/>
</dbReference>
<dbReference type="AlphaFoldDB" id="A0A3D2SN55"/>
<sequence length="87" mass="10180">MQLELDQDGHLLDYTIWNNQVAQQLASSLDLELTDWHFQVLHAVRQFYQQFGHSPATRPLIKYLMKTVDPEIDNAMLQQRFHTGLVA</sequence>